<keyword evidence="2 5" id="KW-0690">Ribosome biogenesis</keyword>
<dbReference type="InterPro" id="IPR011033">
    <property type="entry name" value="PRC_barrel-like_sf"/>
</dbReference>
<comment type="domain">
    <text evidence="5">The PRC barrel domain binds ribosomal protein uS19.</text>
</comment>
<dbReference type="GO" id="GO:0005737">
    <property type="term" value="C:cytoplasm"/>
    <property type="evidence" value="ECO:0007669"/>
    <property type="project" value="UniProtKB-SubCell"/>
</dbReference>
<keyword evidence="1 5" id="KW-0963">Cytoplasm</keyword>
<evidence type="ECO:0000313" key="8">
    <source>
        <dbReference type="EMBL" id="MCW3474867.1"/>
    </source>
</evidence>
<dbReference type="NCBIfam" id="TIGR02273">
    <property type="entry name" value="16S_RimM"/>
    <property type="match status" value="1"/>
</dbReference>
<dbReference type="InterPro" id="IPR002676">
    <property type="entry name" value="RimM_N"/>
</dbReference>
<sequence>MGVIGRPHGVRGLVHVHSYTADPADLPAYGPFFDERGRRFTLRWQGEGVARLSELVDGKPVPVNDRGAAERLVNTRLYVDRDRLPPPEEEEFYLADLVGLDAVGPDGTALGRVEAVHDYGAGASLEIGRLIVPFTRACVPVVDIAAGRITVVPPEEVVVPAPAEASAEAVR</sequence>
<evidence type="ECO:0000256" key="3">
    <source>
        <dbReference type="ARBA" id="ARBA00022552"/>
    </source>
</evidence>
<dbReference type="AlphaFoldDB" id="A0AA41YSX3"/>
<dbReference type="PANTHER" id="PTHR33692:SF1">
    <property type="entry name" value="RIBOSOME MATURATION FACTOR RIMM"/>
    <property type="match status" value="1"/>
</dbReference>
<evidence type="ECO:0000313" key="9">
    <source>
        <dbReference type="Proteomes" id="UP001165679"/>
    </source>
</evidence>
<organism evidence="8 9">
    <name type="scientific">Limobrevibacterium gyesilva</name>
    <dbReference type="NCBI Taxonomy" id="2991712"/>
    <lineage>
        <taxon>Bacteria</taxon>
        <taxon>Pseudomonadati</taxon>
        <taxon>Pseudomonadota</taxon>
        <taxon>Alphaproteobacteria</taxon>
        <taxon>Acetobacterales</taxon>
        <taxon>Acetobacteraceae</taxon>
        <taxon>Limobrevibacterium</taxon>
    </lineage>
</organism>
<dbReference type="RefSeq" id="WP_264713609.1">
    <property type="nucleotide sequence ID" value="NZ_JAPDNT010000005.1"/>
</dbReference>
<dbReference type="Pfam" id="PF01782">
    <property type="entry name" value="RimM"/>
    <property type="match status" value="1"/>
</dbReference>
<reference evidence="8" key="2">
    <citation type="submission" date="2022-10" db="EMBL/GenBank/DDBJ databases">
        <authorList>
            <person name="Trinh H.N."/>
        </authorList>
    </citation>
    <scope>NUCLEOTIDE SEQUENCE</scope>
    <source>
        <strain evidence="8">RN2-1</strain>
    </source>
</reference>
<dbReference type="Pfam" id="PF24986">
    <property type="entry name" value="PRC_RimM"/>
    <property type="match status" value="1"/>
</dbReference>
<dbReference type="InterPro" id="IPR056792">
    <property type="entry name" value="PRC_RimM"/>
</dbReference>
<dbReference type="SUPFAM" id="SSF50447">
    <property type="entry name" value="Translation proteins"/>
    <property type="match status" value="1"/>
</dbReference>
<feature type="domain" description="RimM N-terminal" evidence="6">
    <location>
        <begin position="1"/>
        <end position="82"/>
    </location>
</feature>
<dbReference type="HAMAP" id="MF_00014">
    <property type="entry name" value="Ribosome_mat_RimM"/>
    <property type="match status" value="1"/>
</dbReference>
<proteinExistence type="inferred from homology"/>
<comment type="function">
    <text evidence="5">An accessory protein needed during the final step in the assembly of 30S ribosomal subunit, possibly for assembly of the head region. Essential for efficient processing of 16S rRNA. May be needed both before and after RbfA during the maturation of 16S rRNA. It has affinity for free ribosomal 30S subunits but not for 70S ribosomes.</text>
</comment>
<keyword evidence="9" id="KW-1185">Reference proteome</keyword>
<evidence type="ECO:0000256" key="5">
    <source>
        <dbReference type="HAMAP-Rule" id="MF_00014"/>
    </source>
</evidence>
<keyword evidence="3 5" id="KW-0698">rRNA processing</keyword>
<dbReference type="InterPro" id="IPR009000">
    <property type="entry name" value="Transl_B-barrel_sf"/>
</dbReference>
<comment type="subcellular location">
    <subcellularLocation>
        <location evidence="5">Cytoplasm</location>
    </subcellularLocation>
</comment>
<evidence type="ECO:0000259" key="7">
    <source>
        <dbReference type="Pfam" id="PF24986"/>
    </source>
</evidence>
<dbReference type="InterPro" id="IPR036976">
    <property type="entry name" value="RimM_N_sf"/>
</dbReference>
<dbReference type="Proteomes" id="UP001165679">
    <property type="component" value="Unassembled WGS sequence"/>
</dbReference>
<dbReference type="SUPFAM" id="SSF50346">
    <property type="entry name" value="PRC-barrel domain"/>
    <property type="match status" value="1"/>
</dbReference>
<evidence type="ECO:0000256" key="4">
    <source>
        <dbReference type="ARBA" id="ARBA00023186"/>
    </source>
</evidence>
<comment type="similarity">
    <text evidence="5">Belongs to the RimM family.</text>
</comment>
<dbReference type="EMBL" id="JAPDNT010000005">
    <property type="protein sequence ID" value="MCW3474867.1"/>
    <property type="molecule type" value="Genomic_DNA"/>
</dbReference>
<evidence type="ECO:0000256" key="1">
    <source>
        <dbReference type="ARBA" id="ARBA00022490"/>
    </source>
</evidence>
<comment type="caution">
    <text evidence="8">The sequence shown here is derived from an EMBL/GenBank/DDBJ whole genome shotgun (WGS) entry which is preliminary data.</text>
</comment>
<dbReference type="GO" id="GO:0006364">
    <property type="term" value="P:rRNA processing"/>
    <property type="evidence" value="ECO:0007669"/>
    <property type="project" value="UniProtKB-UniRule"/>
</dbReference>
<gene>
    <name evidence="5 8" type="primary">rimM</name>
    <name evidence="8" type="ORF">OL599_09745</name>
</gene>
<dbReference type="Gene3D" id="2.30.30.240">
    <property type="entry name" value="PRC-barrel domain"/>
    <property type="match status" value="1"/>
</dbReference>
<name>A0AA41YSX3_9PROT</name>
<protein>
    <recommendedName>
        <fullName evidence="5">Ribosome maturation factor RimM</fullName>
    </recommendedName>
</protein>
<dbReference type="GO" id="GO:0043022">
    <property type="term" value="F:ribosome binding"/>
    <property type="evidence" value="ECO:0007669"/>
    <property type="project" value="InterPro"/>
</dbReference>
<keyword evidence="4 5" id="KW-0143">Chaperone</keyword>
<dbReference type="InterPro" id="IPR011961">
    <property type="entry name" value="RimM"/>
</dbReference>
<dbReference type="GO" id="GO:0005840">
    <property type="term" value="C:ribosome"/>
    <property type="evidence" value="ECO:0007669"/>
    <property type="project" value="InterPro"/>
</dbReference>
<accession>A0AA41YSX3</accession>
<dbReference type="GO" id="GO:0042274">
    <property type="term" value="P:ribosomal small subunit biogenesis"/>
    <property type="evidence" value="ECO:0007669"/>
    <property type="project" value="UniProtKB-UniRule"/>
</dbReference>
<evidence type="ECO:0000256" key="2">
    <source>
        <dbReference type="ARBA" id="ARBA00022517"/>
    </source>
</evidence>
<dbReference type="Gene3D" id="2.40.30.60">
    <property type="entry name" value="RimM"/>
    <property type="match status" value="1"/>
</dbReference>
<comment type="subunit">
    <text evidence="5">Binds ribosomal protein uS19.</text>
</comment>
<reference evidence="8" key="1">
    <citation type="submission" date="2022-09" db="EMBL/GenBank/DDBJ databases">
        <title>Rhodovastum sp. nov. RN2-1 isolated from soil in Seongnam, South Korea.</title>
        <authorList>
            <person name="Le N.T."/>
        </authorList>
    </citation>
    <scope>NUCLEOTIDE SEQUENCE</scope>
    <source>
        <strain evidence="8">RN2-1</strain>
    </source>
</reference>
<feature type="domain" description="Ribosome maturation factor RimM PRC barrel" evidence="7">
    <location>
        <begin position="96"/>
        <end position="156"/>
    </location>
</feature>
<dbReference type="PANTHER" id="PTHR33692">
    <property type="entry name" value="RIBOSOME MATURATION FACTOR RIMM"/>
    <property type="match status" value="1"/>
</dbReference>
<evidence type="ECO:0000259" key="6">
    <source>
        <dbReference type="Pfam" id="PF01782"/>
    </source>
</evidence>